<accession>A0A0H4WSV8</accession>
<dbReference type="AlphaFoldDB" id="A0A0H4WSV8"/>
<dbReference type="InterPro" id="IPR006179">
    <property type="entry name" value="5_nucleotidase/apyrase"/>
</dbReference>
<dbReference type="PANTHER" id="PTHR11575:SF24">
    <property type="entry name" value="5'-NUCLEOTIDASE"/>
    <property type="match status" value="1"/>
</dbReference>
<organism evidence="6 7">
    <name type="scientific">Pseudomyxococcus hansupus</name>
    <dbReference type="NCBI Taxonomy" id="1297742"/>
    <lineage>
        <taxon>Bacteria</taxon>
        <taxon>Pseudomonadati</taxon>
        <taxon>Myxococcota</taxon>
        <taxon>Myxococcia</taxon>
        <taxon>Myxococcales</taxon>
        <taxon>Cystobacterineae</taxon>
        <taxon>Myxococcaceae</taxon>
        <taxon>Pseudomyxococcus</taxon>
    </lineage>
</organism>
<dbReference type="InterPro" id="IPR006311">
    <property type="entry name" value="TAT_signal"/>
</dbReference>
<dbReference type="SUPFAM" id="SSF56300">
    <property type="entry name" value="Metallo-dependent phosphatases"/>
    <property type="match status" value="1"/>
</dbReference>
<dbReference type="InterPro" id="IPR008334">
    <property type="entry name" value="5'-Nucleotdase_C"/>
</dbReference>
<gene>
    <name evidence="6" type="ORF">A176_001550</name>
</gene>
<keyword evidence="2" id="KW-0378">Hydrolase</keyword>
<dbReference type="GO" id="GO:0016787">
    <property type="term" value="F:hydrolase activity"/>
    <property type="evidence" value="ECO:0007669"/>
    <property type="project" value="UniProtKB-KW"/>
</dbReference>
<feature type="signal peptide" evidence="2">
    <location>
        <begin position="1"/>
        <end position="30"/>
    </location>
</feature>
<dbReference type="PRINTS" id="PR01607">
    <property type="entry name" value="APYRASEFAMLY"/>
</dbReference>
<keyword evidence="7" id="KW-1185">Reference proteome</keyword>
<protein>
    <submittedName>
        <fullName evidence="6">5'-nucleotidase</fullName>
    </submittedName>
</protein>
<dbReference type="RefSeq" id="WP_002634655.1">
    <property type="nucleotide sequence ID" value="NZ_CP012109.1"/>
</dbReference>
<dbReference type="Proteomes" id="UP000009026">
    <property type="component" value="Chromosome"/>
</dbReference>
<dbReference type="PANTHER" id="PTHR11575">
    <property type="entry name" value="5'-NUCLEOTIDASE-RELATED"/>
    <property type="match status" value="1"/>
</dbReference>
<evidence type="ECO:0000256" key="3">
    <source>
        <dbReference type="SAM" id="MobiDB-lite"/>
    </source>
</evidence>
<dbReference type="STRING" id="1297742.A176_001550"/>
<dbReference type="OrthoDB" id="9803927at2"/>
<feature type="region of interest" description="Disordered" evidence="3">
    <location>
        <begin position="505"/>
        <end position="537"/>
    </location>
</feature>
<dbReference type="InterPro" id="IPR036907">
    <property type="entry name" value="5'-Nucleotdase_C_sf"/>
</dbReference>
<feature type="domain" description="Calcineurin-like phosphoesterase" evidence="4">
    <location>
        <begin position="43"/>
        <end position="251"/>
    </location>
</feature>
<evidence type="ECO:0000313" key="7">
    <source>
        <dbReference type="Proteomes" id="UP000009026"/>
    </source>
</evidence>
<feature type="chain" id="PRO_5005118853" evidence="2">
    <location>
        <begin position="31"/>
        <end position="537"/>
    </location>
</feature>
<dbReference type="SUPFAM" id="SSF55816">
    <property type="entry name" value="5'-nucleotidase (syn. UDP-sugar hydrolase), C-terminal domain"/>
    <property type="match status" value="1"/>
</dbReference>
<dbReference type="PATRIC" id="fig|1297742.4.peg.1565"/>
<dbReference type="InterPro" id="IPR029052">
    <property type="entry name" value="Metallo-depent_PP-like"/>
</dbReference>
<dbReference type="Pfam" id="PF00149">
    <property type="entry name" value="Metallophos"/>
    <property type="match status" value="1"/>
</dbReference>
<dbReference type="Pfam" id="PF02872">
    <property type="entry name" value="5_nucleotid_C"/>
    <property type="match status" value="1"/>
</dbReference>
<sequence length="537" mass="56740">MKKKTALARREALLALAAVLASGCATTSPATPPAPPAGSVRLTLLHLADVYQVQAVDDGQRGGMARAATLRKQVLRDSPHVLTLMGGDTLSPSVESLVEVDGQQLKGRHMVAAWNALGLDYAVLGNHEFDFGDDVLRERIRESRFTWLGANVEDTKAGGLFTGVKPYAVRELGGIKLGLFGVVLPETKTTTKAGKDTHFGDVCEAARGAVAKLREDGAQVIVALTHQTADQDRALTRCVKVDVVLGGHDHEALEDHTTGTPIFKVAADAVDLGRLTMDVDSATATVRQVVWQTLPVTRQLPEDAEFNAAMQPYAALFSKLSERVGRTPVALDARAAEVRTRETNLGSFVADAFRAAAGADVALVNGGALRADAVLPAGGVTRRDLHSILPYADELVVLEVKGDTLRAALENGVSLSREDSRPGRFPQVSGMEFTFDADKPAGQRVLGVTVGGKPLDAAATYRLATLSFLASGKDGYDMLKNQPTTPAMVNGHSPLDVLAEAFRTGTPSPHAQAAGRISRRGSGALAPDARQPPAPLK</sequence>
<dbReference type="eggNOG" id="COG0737">
    <property type="taxonomic scope" value="Bacteria"/>
</dbReference>
<dbReference type="EMBL" id="CP012109">
    <property type="protein sequence ID" value="AKQ64638.1"/>
    <property type="molecule type" value="Genomic_DNA"/>
</dbReference>
<dbReference type="PROSITE" id="PS51318">
    <property type="entry name" value="TAT"/>
    <property type="match status" value="1"/>
</dbReference>
<dbReference type="KEGG" id="mym:A176_001550"/>
<name>A0A0H4WSV8_9BACT</name>
<dbReference type="GO" id="GO:0009166">
    <property type="term" value="P:nucleotide catabolic process"/>
    <property type="evidence" value="ECO:0007669"/>
    <property type="project" value="InterPro"/>
</dbReference>
<dbReference type="PROSITE" id="PS51257">
    <property type="entry name" value="PROKAR_LIPOPROTEIN"/>
    <property type="match status" value="1"/>
</dbReference>
<reference evidence="6 7" key="1">
    <citation type="journal article" date="2016" name="PLoS ONE">
        <title>Complete Genome Sequence and Comparative Genomics of a Novel Myxobacterium Myxococcus hansupus.</title>
        <authorList>
            <person name="Sharma G."/>
            <person name="Narwani T."/>
            <person name="Subramanian S."/>
        </authorList>
    </citation>
    <scope>NUCLEOTIDE SEQUENCE [LARGE SCALE GENOMIC DNA]</scope>
    <source>
        <strain evidence="7">mixupus</strain>
    </source>
</reference>
<dbReference type="GO" id="GO:0000166">
    <property type="term" value="F:nucleotide binding"/>
    <property type="evidence" value="ECO:0007669"/>
    <property type="project" value="UniProtKB-KW"/>
</dbReference>
<keyword evidence="2" id="KW-0547">Nucleotide-binding</keyword>
<evidence type="ECO:0000256" key="1">
    <source>
        <dbReference type="ARBA" id="ARBA00022729"/>
    </source>
</evidence>
<evidence type="ECO:0000313" key="6">
    <source>
        <dbReference type="EMBL" id="AKQ64638.1"/>
    </source>
</evidence>
<dbReference type="InterPro" id="IPR004843">
    <property type="entry name" value="Calcineurin-like_PHP"/>
</dbReference>
<comment type="similarity">
    <text evidence="2">Belongs to the 5'-nucleotidase family.</text>
</comment>
<proteinExistence type="inferred from homology"/>
<dbReference type="Gene3D" id="3.60.21.10">
    <property type="match status" value="1"/>
</dbReference>
<evidence type="ECO:0000256" key="2">
    <source>
        <dbReference type="RuleBase" id="RU362119"/>
    </source>
</evidence>
<dbReference type="Gene3D" id="3.90.780.10">
    <property type="entry name" value="5'-Nucleotidase, C-terminal domain"/>
    <property type="match status" value="1"/>
</dbReference>
<evidence type="ECO:0000259" key="4">
    <source>
        <dbReference type="Pfam" id="PF00149"/>
    </source>
</evidence>
<keyword evidence="1 2" id="KW-0732">Signal</keyword>
<feature type="domain" description="5'-Nucleotidase C-terminal" evidence="5">
    <location>
        <begin position="324"/>
        <end position="480"/>
    </location>
</feature>
<evidence type="ECO:0000259" key="5">
    <source>
        <dbReference type="Pfam" id="PF02872"/>
    </source>
</evidence>